<name>A0ABX2QQW0_9PSED</name>
<dbReference type="Gene3D" id="2.60.40.1090">
    <property type="entry name" value="Fimbrial-type adhesion domain"/>
    <property type="match status" value="1"/>
</dbReference>
<organism evidence="2 3">
    <name type="scientific">Pseudomonas reactans</name>
    <dbReference type="NCBI Taxonomy" id="117680"/>
    <lineage>
        <taxon>Bacteria</taxon>
        <taxon>Pseudomonadati</taxon>
        <taxon>Pseudomonadota</taxon>
        <taxon>Gammaproteobacteria</taxon>
        <taxon>Pseudomonadales</taxon>
        <taxon>Pseudomonadaceae</taxon>
        <taxon>Pseudomonas</taxon>
    </lineage>
</organism>
<accession>A0ABX2QQW0</accession>
<comment type="caution">
    <text evidence="2">The sequence shown here is derived from an EMBL/GenBank/DDBJ whole genome shotgun (WGS) entry which is preliminary data.</text>
</comment>
<dbReference type="InterPro" id="IPR010546">
    <property type="entry name" value="DUF1120"/>
</dbReference>
<dbReference type="InterPro" id="IPR008966">
    <property type="entry name" value="Adhesion_dom_sf"/>
</dbReference>
<dbReference type="EMBL" id="JACARY010000005">
    <property type="protein sequence ID" value="NWD93291.1"/>
    <property type="molecule type" value="Genomic_DNA"/>
</dbReference>
<dbReference type="RefSeq" id="WP_177050123.1">
    <property type="nucleotide sequence ID" value="NZ_JACAQM010000002.1"/>
</dbReference>
<gene>
    <name evidence="2" type="ORF">HX871_02595</name>
</gene>
<feature type="signal peptide" evidence="1">
    <location>
        <begin position="1"/>
        <end position="22"/>
    </location>
</feature>
<proteinExistence type="predicted"/>
<sequence>MKKLLCTSVAGLLIGNALPAFAASTTDLTVKGLIVPSACTPSLSAGGTVDVGRISISDLNQDARTYLTPTTLQLSVNCEASTLFAMKATDNRADSTVGVGEYGIGKTNAGERIGGYVMFLDKGTADEASVQMIWSMNNGVSWSRMWEDDVWQKDFLVSIQDPAAARVPVPAKDTLMELSVNPFILAARNLTLTEDTVIDGSATIEITYL</sequence>
<dbReference type="SUPFAM" id="SSF49401">
    <property type="entry name" value="Bacterial adhesins"/>
    <property type="match status" value="1"/>
</dbReference>
<dbReference type="Pfam" id="PF06551">
    <property type="entry name" value="DUF1120"/>
    <property type="match status" value="1"/>
</dbReference>
<keyword evidence="1" id="KW-0732">Signal</keyword>
<keyword evidence="3" id="KW-1185">Reference proteome</keyword>
<reference evidence="2 3" key="1">
    <citation type="submission" date="2020-04" db="EMBL/GenBank/DDBJ databases">
        <title>Molecular characterization of pseudomonads from Agaricus bisporus reveal novel blotch 2 pathogens in Western Europe.</title>
        <authorList>
            <person name="Taparia T."/>
            <person name="Krijger M."/>
            <person name="Haynes E."/>
            <person name="Elpinstone J.G."/>
            <person name="Noble R."/>
            <person name="Van Der Wolf J."/>
        </authorList>
    </citation>
    <scope>NUCLEOTIDE SEQUENCE [LARGE SCALE GENOMIC DNA]</scope>
    <source>
        <strain evidence="2 3">P7774</strain>
    </source>
</reference>
<evidence type="ECO:0000313" key="3">
    <source>
        <dbReference type="Proteomes" id="UP000572863"/>
    </source>
</evidence>
<feature type="chain" id="PRO_5047347728" evidence="1">
    <location>
        <begin position="23"/>
        <end position="209"/>
    </location>
</feature>
<dbReference type="Proteomes" id="UP000572863">
    <property type="component" value="Unassembled WGS sequence"/>
</dbReference>
<protein>
    <submittedName>
        <fullName evidence="2">DUF1120 domain-containing protein</fullName>
    </submittedName>
</protein>
<evidence type="ECO:0000256" key="1">
    <source>
        <dbReference type="SAM" id="SignalP"/>
    </source>
</evidence>
<evidence type="ECO:0000313" key="2">
    <source>
        <dbReference type="EMBL" id="NWD93291.1"/>
    </source>
</evidence>
<dbReference type="InterPro" id="IPR036937">
    <property type="entry name" value="Adhesion_dom_fimbrial_sf"/>
</dbReference>